<dbReference type="Gene3D" id="3.60.10.10">
    <property type="entry name" value="Endonuclease/exonuclease/phosphatase"/>
    <property type="match status" value="1"/>
</dbReference>
<dbReference type="AlphaFoldDB" id="A0A382RKN4"/>
<sequence length="229" mass="26446">MKIVTWNCNLNFAKKYEHIESMDADVCIIQECEKLKEDYFPNSKFFWTGRIENKGLGVLVKNGSASLDSSHNPNLINFLPIRSDNLKILGVWAYNHRAKKFGDNVSGETIQAIESYKEWLVDADLPCVFGGDFNNSVIWDRPNNKNNFQNINTQLESLGFVSAYHTNTDDDFGCEESATFYHTKQESKKYHIDYLYIRSMESNCVELGKYEDWIKLSDHSPLTVELSIR</sequence>
<protein>
    <recommendedName>
        <fullName evidence="2">Endonuclease/exonuclease/phosphatase domain-containing protein</fullName>
    </recommendedName>
</protein>
<evidence type="ECO:0000313" key="1">
    <source>
        <dbReference type="EMBL" id="SVC98239.1"/>
    </source>
</evidence>
<reference evidence="1" key="1">
    <citation type="submission" date="2018-05" db="EMBL/GenBank/DDBJ databases">
        <authorList>
            <person name="Lanie J.A."/>
            <person name="Ng W.-L."/>
            <person name="Kazmierczak K.M."/>
            <person name="Andrzejewski T.M."/>
            <person name="Davidsen T.M."/>
            <person name="Wayne K.J."/>
            <person name="Tettelin H."/>
            <person name="Glass J.I."/>
            <person name="Rusch D."/>
            <person name="Podicherti R."/>
            <person name="Tsui H.-C.T."/>
            <person name="Winkler M.E."/>
        </authorList>
    </citation>
    <scope>NUCLEOTIDE SEQUENCE</scope>
</reference>
<name>A0A382RKN4_9ZZZZ</name>
<gene>
    <name evidence="1" type="ORF">METZ01_LOCUS351093</name>
</gene>
<evidence type="ECO:0008006" key="2">
    <source>
        <dbReference type="Google" id="ProtNLM"/>
    </source>
</evidence>
<proteinExistence type="predicted"/>
<accession>A0A382RKN4</accession>
<dbReference type="SUPFAM" id="SSF56219">
    <property type="entry name" value="DNase I-like"/>
    <property type="match status" value="1"/>
</dbReference>
<organism evidence="1">
    <name type="scientific">marine metagenome</name>
    <dbReference type="NCBI Taxonomy" id="408172"/>
    <lineage>
        <taxon>unclassified sequences</taxon>
        <taxon>metagenomes</taxon>
        <taxon>ecological metagenomes</taxon>
    </lineage>
</organism>
<dbReference type="EMBL" id="UINC01122433">
    <property type="protein sequence ID" value="SVC98239.1"/>
    <property type="molecule type" value="Genomic_DNA"/>
</dbReference>
<dbReference type="InterPro" id="IPR036691">
    <property type="entry name" value="Endo/exonu/phosph_ase_sf"/>
</dbReference>